<evidence type="ECO:0000256" key="3">
    <source>
        <dbReference type="ARBA" id="ARBA00022737"/>
    </source>
</evidence>
<evidence type="ECO:0000256" key="1">
    <source>
        <dbReference type="ARBA" id="ARBA00022536"/>
    </source>
</evidence>
<feature type="coiled-coil region" evidence="6">
    <location>
        <begin position="2855"/>
        <end position="2882"/>
    </location>
</feature>
<dbReference type="InterPro" id="IPR052235">
    <property type="entry name" value="Nephronectin_domain"/>
</dbReference>
<dbReference type="PROSITE" id="PS01187">
    <property type="entry name" value="EGF_CA"/>
    <property type="match status" value="2"/>
</dbReference>
<dbReference type="InterPro" id="IPR049883">
    <property type="entry name" value="NOTCH1_EGF-like"/>
</dbReference>
<sequence length="3717" mass="402410">MEATFYFGDFDSDLWETASYAFINDVAESAGISTDQVTINEAISNVDSSTSTGARRLQASSCDATAASCLSVDTSILWQTNDINTGASPDDFALTVMNDPSKIFENSQSYALSVATVATGRIMSSGGITVSTPSYPPPPPLPPPPPPACNVDPCFPGVDCANSEVTDEAPFGWTCMGCPSGYEGDSVGDFGCEDINECVVTWNGGCDNSTSCINEVGGFYCTPCPSGTSGTGLVGCTDDNECLIANGGCDFNVECINTLGSNECGDCPDGYTGTGAEGCKDVNECLVDNGGCDPVTECINVPGTVYCGTCPFGYVGDGYIGCRYSMSCEDNGEEGWTFPCAMPEIQCDDSTGFVECGDCPAGYSGTGITSCVDADGCANSPCFYQHDELMVECIDIPAPNVGFDCFSLCGTNPYDPENCCPDGYVGDGMVCYRDICLSGEACHPKSAFCAMIPGGLAECGLCQTGYIGDGFLDGTSCSDVDECATGNGGCFYLGECINTEGSYHCGDCPAGYRGNGIVCTIPTSSCAESNGGCFKDGDVEAECFDLDTDGITRVEPYCGSCPSGFDGDGITCEDAPGCFEGACMNECLDVPAPGTGFTCAACPAGFLGDGYGNKSGIPDAIGCYANKCFNNNGGCSDLVTCTNDRTTEAGRVCGPCTTGYRDVYLDGTQCVDQEGCHPTYGEMCFPGVVCIDVPAPGIGRQCQACPVGYSGDGETCVDVDECATNYGGCYRNGTVVTTCTNMLRDAENPKGRVCGPCPEGYKGSGETRCNLISTCAVNNGGCWQGQGDEAWATTNCTDVPGVGTDCGACPPGFSGTGESGCVDVDGCAEDPCFDGVTCTDVRAPGTGHTCTYEGVDWRCPEGFKGDGMVCDVCVMISSIVDSTITAGTTNRIGYDQGKRVQVIGKLDGLDSPNCTNIRGTKFTWTGTNSNGQQLQLTDDRNKANTLVLNLPKADLEVKLSYAVFMTSYLVGNTYVQAKSALEFYVASLPLVARITGGNMVTGEDNELTLSAAASYDPDGNPLPMTYIWKCSRDDGLDLCRFRPEEGQSDEEATPFASSYTNETIVFTLQGSITGLNYTFTSIITKGERSTTKQTKLTIFRGKPPVPVITPLADDKANPTSLLTLTSVVYSDDPEYLNTAWSAECRSAGADGACAEVFMNSTHLMTPMDTEDLVLRANVLSPGAVYVFTLQAVDRIGPASAEVEVEVNTGPSGGNIMVTPLNGTMTETVFTIKALGWEDEDMPIQYQMSYRPKGTTAWINLINDFTPMPAPPMITSMIPDPGLEAEDWVVEVRVACADSLGAQSYAIEEVKVFEAEVLDTGSLTADATFTLSNGDTDAAMRLVKAVSSALNQDAYEYHNVTDTNTSTTYYNATDGYYYVVHEADEEASGQRRLLAEELPVEVAHHRHLLAVPRWAPARQRNLLQARVAPPPRRHLLQTNGGNVTEEDKAAQRATMMSVVSATGDMLYATVASTDTMAMSCMEVVGVPTELSNETQQQAMGLFGTLLTNTQDSGNEASLSADSASTITSGLSNLNEAVPANGTDASSDSANRTGEALGLMKSMGQSLLMGAVAGMDASEVSSPTLAMLAQRDRVDSNSSRLYGGPITSPGSSSGVKFPSTFGMALQGFDVSSNLTSPNTTMPIANLARQSADLSLVTTATDAHFYAAPVYDNSTNSSWVDPEPTVVEYLDYSVKYYQQLSKYASESVTDRAVLRAEVYRNTDGEDGSYAALLSLIEEASAAGAAPEFNIYEFVAGPDGSVGLPDSDSDEARAGGLPSGSGSVSIGMKNEAGDEIPVFGLEEGMNITLNLAEGMYGTPLEIEARGLAWEGKAECTYWDEAREAYSTEGCASFPNPTPAGMVVQWKSLYFSDFSYDLKKAWKVENEEAWLGDCEEVWDGVLEGWNGTDAGYRKYLNYIGGENETWIETPECPITNPNSTAGCFWNWTNQSFIGDGCEVNNVQVCLCNHLTDFKVEVNPSLDDASPPTLASAPSPASLSLADILGSIVLLAIAGGIIGGACWAAVTMNRGDMEARREKLMELITVFGTGTFCYSSLQGTWTWSIFEEERMAKVQKSSAKLKRDKRKSRKVKKESYLMRSGTRKSQAQLERSNKSKRHMALRFGMIAEEEVVGKTDEELKYIVFSEWLDLARRDSSSDTSSSGSCASSDLWSSEEGSEEDGDEAQMEFVPGAGQVLQLTTDAANSGPSVKLTAPSPGSRPGSAQSSRPASAAGGRTSSSQGPAPAPLAVTRYPAAESPQSLTAQFQHIQKLKADAVAPAVKPMSSLLTPPPAAASALKEGAEPFAGVVPGAGPVAEGHDNPTGHLARSLREQHHTLHGQASSELAIGGLMDAATAMFDRASSRPSSASSRPSSALSVNTEHGKAKLAPPPAKPLPPGRAEGPAKGPAGKKLKTVQKTVAGRDPHAHEAVRAVVQPAAVELSKPLALPTPQETEVRVQALLQRSPEAAHPELPAPQTSQELATWQSSQNLSPQTSQELATGQSSQKLSQQRMKERMQAPEALQQEPSQKPMLKRMDQHVRAPAAAAAELVQMYEDGSGRPRQLGEDACAFDELEKAEDGVNWFRGFRPIPITREELEERDNAKLGSMLAKMRPDEGTSTMVDGERSSSDEGEEAFGMSDSEDDEAEGGAETVGLLTGAPSQTGGSRRNSIDEALPAPSDAPGTIEGEYQEQYDREYAIQAALAPPLLWDREEEEQQLRLATPPSGNGSRTGTPDTPGDGLRLVTPPSTAVSCGEGTPQPKAPSAIMFAQVPYAGSRSSSRARSRTGAPSPALSERSGARTPGQQALLGVLTTVDEQGQEQPADLSEAPETRQLQNTLLDEDLPEEERKRLEEALPQRTQVTFDTYNKRKREMNRRLKHLEQAQQQAEELGGVGRVVAQKDVEKFTKQMVGEYHKMKHKEVDKVQVDDEVVGHRVSRRVRRIMALKIKCFAQFVVMVEEWQDTHATDRLCKNLGLSLTAVQICVPMEELRAMSVAHAAKLKGKAQQFGHGSMLDDVQKQTRTGSRFAGSIVVDRSLAQKQHKHYKGLVNHEEEEEPERKVNPDECRVERLMGTALVLAYIDIHHMISRDQQEYQLEKAKKLSWQYPNGRPFQWYVDVFKVFLTQSKKPRGWYYRTVLWNLVWLQNTDGSFEQTPALATVLHAGDTSEFLSSQADVELDVELMEESIPEQMRDLVLDEHLLRRLWATMLAVERYKRLPFAWTINPNDPLSEQRKMHHLSLQWISTVSEEIENFTLDLLDKFQEEARKLVEQWNSDRLEAISNLRDDTWARKKEMEADMTDEEWRQRRRDRNKELAFMIMTSHPWMAVYFGKCTDIFTRGQRTLVLATSMLLMLFTTLFFFHNRGVLCCDGYKEHLGCDLAEATCWGSASCEGLYDMQRNKEFPKWMYTEPTEGSYNTWNDPDDYTCEEFPDPDNLMHKVWVLALTLAVQLPMKIFFTMLFTLGGTPYLPKFWTNSKNHKKLVASSSKATRVELFVYFVLTFLLDTQRLSRAMARYFLVLAMVAYRSMDGVVRFWHWMKAAHGRNMHTVRFLWATRVKGRNAHFVFQEMEAESAMMQEARLAALSAENTFEVVTAHMESLLLQCGYLALGASWVTILIYLLTYSVTIRDVLGAEAESTVLVSWVLSLLMDQFGIHVAKTFATKLLVSTIMAKLQERAKGEAGLVTWYEMYITKHLQAHYLLADEQDRMGTDGAMYDTGATGVVDGLF</sequence>
<evidence type="ECO:0000256" key="2">
    <source>
        <dbReference type="ARBA" id="ARBA00022729"/>
    </source>
</evidence>
<dbReference type="SMART" id="SM00179">
    <property type="entry name" value="EGF_CA"/>
    <property type="match status" value="4"/>
</dbReference>
<dbReference type="FunFam" id="2.10.25.10:FF:000038">
    <property type="entry name" value="Fibrillin 2"/>
    <property type="match status" value="1"/>
</dbReference>
<dbReference type="InterPro" id="IPR001881">
    <property type="entry name" value="EGF-like_Ca-bd_dom"/>
</dbReference>
<dbReference type="Pfam" id="PF02010">
    <property type="entry name" value="REJ"/>
    <property type="match status" value="1"/>
</dbReference>
<evidence type="ECO:0000259" key="9">
    <source>
        <dbReference type="PROSITE" id="PS50026"/>
    </source>
</evidence>
<accession>A0AAE0KQK4</accession>
<dbReference type="InterPro" id="IPR000742">
    <property type="entry name" value="EGF"/>
</dbReference>
<reference evidence="10 11" key="1">
    <citation type="journal article" date="2015" name="Genome Biol. Evol.">
        <title>Comparative Genomics of a Bacterivorous Green Alga Reveals Evolutionary Causalities and Consequences of Phago-Mixotrophic Mode of Nutrition.</title>
        <authorList>
            <person name="Burns J.A."/>
            <person name="Paasch A."/>
            <person name="Narechania A."/>
            <person name="Kim E."/>
        </authorList>
    </citation>
    <scope>NUCLEOTIDE SEQUENCE [LARGE SCALE GENOMIC DNA]</scope>
    <source>
        <strain evidence="10 11">PLY_AMNH</strain>
    </source>
</reference>
<dbReference type="Pfam" id="PF07645">
    <property type="entry name" value="EGF_CA"/>
    <property type="match status" value="3"/>
</dbReference>
<feature type="region of interest" description="Disordered" evidence="7">
    <location>
        <begin position="2606"/>
        <end position="2677"/>
    </location>
</feature>
<feature type="compositionally biased region" description="Polar residues" evidence="7">
    <location>
        <begin position="2716"/>
        <end position="2726"/>
    </location>
</feature>
<keyword evidence="4" id="KW-1015">Disulfide bond</keyword>
<feature type="compositionally biased region" description="Low complexity" evidence="7">
    <location>
        <begin position="2151"/>
        <end position="2168"/>
    </location>
</feature>
<dbReference type="InterPro" id="IPR002859">
    <property type="entry name" value="PKD/REJ-like"/>
</dbReference>
<dbReference type="EMBL" id="LGRX02021301">
    <property type="protein sequence ID" value="KAK3256819.1"/>
    <property type="molecule type" value="Genomic_DNA"/>
</dbReference>
<keyword evidence="11" id="KW-1185">Reference proteome</keyword>
<feature type="compositionally biased region" description="Low complexity" evidence="7">
    <location>
        <begin position="2356"/>
        <end position="2368"/>
    </location>
</feature>
<feature type="compositionally biased region" description="Polar residues" evidence="7">
    <location>
        <begin position="2651"/>
        <end position="2660"/>
    </location>
</feature>
<keyword evidence="3" id="KW-0677">Repeat</keyword>
<feature type="compositionally biased region" description="Pro residues" evidence="7">
    <location>
        <begin position="2381"/>
        <end position="2390"/>
    </location>
</feature>
<feature type="transmembrane region" description="Helical" evidence="8">
    <location>
        <begin position="3590"/>
        <end position="3611"/>
    </location>
</feature>
<comment type="caution">
    <text evidence="10">The sequence shown here is derived from an EMBL/GenBank/DDBJ whole genome shotgun (WGS) entry which is preliminary data.</text>
</comment>
<comment type="caution">
    <text evidence="5">Lacks conserved residue(s) required for the propagation of feature annotation.</text>
</comment>
<feature type="region of interest" description="Disordered" evidence="7">
    <location>
        <begin position="2460"/>
        <end position="2522"/>
    </location>
</feature>
<feature type="compositionally biased region" description="Low complexity" evidence="7">
    <location>
        <begin position="2391"/>
        <end position="2400"/>
    </location>
</feature>
<dbReference type="CDD" id="cd00054">
    <property type="entry name" value="EGF_CA"/>
    <property type="match status" value="3"/>
</dbReference>
<feature type="compositionally biased region" description="Polar residues" evidence="7">
    <location>
        <begin position="2468"/>
        <end position="2503"/>
    </location>
</feature>
<feature type="transmembrane region" description="Helical" evidence="8">
    <location>
        <begin position="3333"/>
        <end position="3351"/>
    </location>
</feature>
<feature type="transmembrane region" description="Helical" evidence="8">
    <location>
        <begin position="3506"/>
        <end position="3526"/>
    </location>
</feature>
<dbReference type="SMART" id="SM00181">
    <property type="entry name" value="EGF"/>
    <property type="match status" value="13"/>
</dbReference>
<evidence type="ECO:0000256" key="7">
    <source>
        <dbReference type="SAM" id="MobiDB-lite"/>
    </source>
</evidence>
<feature type="transmembrane region" description="Helical" evidence="8">
    <location>
        <begin position="3430"/>
        <end position="3452"/>
    </location>
</feature>
<feature type="compositionally biased region" description="Acidic residues" evidence="7">
    <location>
        <begin position="2622"/>
        <end position="2640"/>
    </location>
</feature>
<evidence type="ECO:0000256" key="8">
    <source>
        <dbReference type="SAM" id="Phobius"/>
    </source>
</evidence>
<dbReference type="PROSITE" id="PS50026">
    <property type="entry name" value="EGF_3"/>
    <property type="match status" value="1"/>
</dbReference>
<feature type="compositionally biased region" description="Low complexity" evidence="7">
    <location>
        <begin position="2766"/>
        <end position="2784"/>
    </location>
</feature>
<feature type="transmembrane region" description="Helical" evidence="8">
    <location>
        <begin position="3472"/>
        <end position="3494"/>
    </location>
</feature>
<feature type="region of interest" description="Disordered" evidence="7">
    <location>
        <begin position="1758"/>
        <end position="1782"/>
    </location>
</feature>
<organism evidence="10 11">
    <name type="scientific">Cymbomonas tetramitiformis</name>
    <dbReference type="NCBI Taxonomy" id="36881"/>
    <lineage>
        <taxon>Eukaryota</taxon>
        <taxon>Viridiplantae</taxon>
        <taxon>Chlorophyta</taxon>
        <taxon>Pyramimonadophyceae</taxon>
        <taxon>Pyramimonadales</taxon>
        <taxon>Pyramimonadaceae</taxon>
        <taxon>Cymbomonas</taxon>
    </lineage>
</organism>
<keyword evidence="8" id="KW-1133">Transmembrane helix</keyword>
<feature type="region of interest" description="Disordered" evidence="7">
    <location>
        <begin position="2707"/>
        <end position="2793"/>
    </location>
</feature>
<evidence type="ECO:0000256" key="4">
    <source>
        <dbReference type="ARBA" id="ARBA00023157"/>
    </source>
</evidence>
<feature type="region of interest" description="Disordered" evidence="7">
    <location>
        <begin position="2198"/>
        <end position="2240"/>
    </location>
</feature>
<dbReference type="Gene3D" id="2.10.25.10">
    <property type="entry name" value="Laminin"/>
    <property type="match status" value="7"/>
</dbReference>
<feature type="domain" description="EGF-like" evidence="9">
    <location>
        <begin position="479"/>
        <end position="520"/>
    </location>
</feature>
<evidence type="ECO:0000256" key="5">
    <source>
        <dbReference type="PROSITE-ProRule" id="PRU00076"/>
    </source>
</evidence>
<feature type="region of interest" description="Disordered" evidence="7">
    <location>
        <begin position="2808"/>
        <end position="2839"/>
    </location>
</feature>
<feature type="compositionally biased region" description="Basic residues" evidence="7">
    <location>
        <begin position="2073"/>
        <end position="2086"/>
    </location>
</feature>
<dbReference type="PANTHER" id="PTHR24050:SF28">
    <property type="entry name" value="UROMODULIN-LIKE"/>
    <property type="match status" value="1"/>
</dbReference>
<evidence type="ECO:0000313" key="10">
    <source>
        <dbReference type="EMBL" id="KAK3256819.1"/>
    </source>
</evidence>
<feature type="transmembrane region" description="Helical" evidence="8">
    <location>
        <begin position="1998"/>
        <end position="2020"/>
    </location>
</feature>
<dbReference type="GO" id="GO:0005509">
    <property type="term" value="F:calcium ion binding"/>
    <property type="evidence" value="ECO:0007669"/>
    <property type="project" value="InterPro"/>
</dbReference>
<feature type="region of interest" description="Disordered" evidence="7">
    <location>
        <begin position="2071"/>
        <end position="2109"/>
    </location>
</feature>
<proteinExistence type="predicted"/>
<dbReference type="PANTHER" id="PTHR24050">
    <property type="entry name" value="PA14 DOMAIN-CONTAINING PROTEIN"/>
    <property type="match status" value="1"/>
</dbReference>
<keyword evidence="6" id="KW-0175">Coiled coil</keyword>
<keyword evidence="8" id="KW-0812">Transmembrane</keyword>
<keyword evidence="8" id="KW-0472">Membrane</keyword>
<dbReference type="InterPro" id="IPR018097">
    <property type="entry name" value="EGF_Ca-bd_CS"/>
</dbReference>
<gene>
    <name evidence="10" type="ORF">CYMTET_34070</name>
</gene>
<keyword evidence="2" id="KW-0732">Signal</keyword>
<protein>
    <recommendedName>
        <fullName evidence="9">EGF-like domain-containing protein</fullName>
    </recommendedName>
</protein>
<feature type="region of interest" description="Disordered" evidence="7">
    <location>
        <begin position="2354"/>
        <end position="2404"/>
    </location>
</feature>
<name>A0AAE0KQK4_9CHLO</name>
<keyword evidence="1 5" id="KW-0245">EGF-like domain</keyword>
<evidence type="ECO:0000313" key="11">
    <source>
        <dbReference type="Proteomes" id="UP001190700"/>
    </source>
</evidence>
<dbReference type="Proteomes" id="UP001190700">
    <property type="component" value="Unassembled WGS sequence"/>
</dbReference>
<feature type="region of interest" description="Disordered" evidence="7">
    <location>
        <begin position="2147"/>
        <end position="2177"/>
    </location>
</feature>
<evidence type="ECO:0000256" key="6">
    <source>
        <dbReference type="SAM" id="Coils"/>
    </source>
</evidence>